<name>J3LL97_ORYBR</name>
<dbReference type="HOGENOM" id="CLU_3112591_0_0_1"/>
<dbReference type="AlphaFoldDB" id="J3LL97"/>
<evidence type="ECO:0000313" key="2">
    <source>
        <dbReference type="EnsemblPlants" id="OB03G18230.1"/>
    </source>
</evidence>
<reference evidence="2" key="1">
    <citation type="journal article" date="2013" name="Nat. Commun.">
        <title>Whole-genome sequencing of Oryza brachyantha reveals mechanisms underlying Oryza genome evolution.</title>
        <authorList>
            <person name="Chen J."/>
            <person name="Huang Q."/>
            <person name="Gao D."/>
            <person name="Wang J."/>
            <person name="Lang Y."/>
            <person name="Liu T."/>
            <person name="Li B."/>
            <person name="Bai Z."/>
            <person name="Luis Goicoechea J."/>
            <person name="Liang C."/>
            <person name="Chen C."/>
            <person name="Zhang W."/>
            <person name="Sun S."/>
            <person name="Liao Y."/>
            <person name="Zhang X."/>
            <person name="Yang L."/>
            <person name="Song C."/>
            <person name="Wang M."/>
            <person name="Shi J."/>
            <person name="Liu G."/>
            <person name="Liu J."/>
            <person name="Zhou H."/>
            <person name="Zhou W."/>
            <person name="Yu Q."/>
            <person name="An N."/>
            <person name="Chen Y."/>
            <person name="Cai Q."/>
            <person name="Wang B."/>
            <person name="Liu B."/>
            <person name="Min J."/>
            <person name="Huang Y."/>
            <person name="Wu H."/>
            <person name="Li Z."/>
            <person name="Zhang Y."/>
            <person name="Yin Y."/>
            <person name="Song W."/>
            <person name="Jiang J."/>
            <person name="Jackson S.A."/>
            <person name="Wing R.A."/>
            <person name="Wang J."/>
            <person name="Chen M."/>
        </authorList>
    </citation>
    <scope>NUCLEOTIDE SEQUENCE [LARGE SCALE GENOMIC DNA]</scope>
    <source>
        <strain evidence="2">cv. IRGC 101232</strain>
    </source>
</reference>
<proteinExistence type="predicted"/>
<dbReference type="Proteomes" id="UP000006038">
    <property type="component" value="Chromosome 3"/>
</dbReference>
<sequence>ECRDPSPHTGPPSSPRTAQRRHRRQNPTPRTQLSPPPAEDGKAAATHASSF</sequence>
<evidence type="ECO:0000256" key="1">
    <source>
        <dbReference type="SAM" id="MobiDB-lite"/>
    </source>
</evidence>
<feature type="region of interest" description="Disordered" evidence="1">
    <location>
        <begin position="1"/>
        <end position="51"/>
    </location>
</feature>
<protein>
    <submittedName>
        <fullName evidence="2">Uncharacterized protein</fullName>
    </submittedName>
</protein>
<accession>J3LL97</accession>
<dbReference type="Gramene" id="OB03G18230.1">
    <property type="protein sequence ID" value="OB03G18230.1"/>
    <property type="gene ID" value="OB03G18230"/>
</dbReference>
<reference evidence="2" key="2">
    <citation type="submission" date="2013-04" db="UniProtKB">
        <authorList>
            <consortium name="EnsemblPlants"/>
        </authorList>
    </citation>
    <scope>IDENTIFICATION</scope>
</reference>
<dbReference type="EnsemblPlants" id="OB03G18230.1">
    <property type="protein sequence ID" value="OB03G18230.1"/>
    <property type="gene ID" value="OB03G18230"/>
</dbReference>
<evidence type="ECO:0000313" key="3">
    <source>
        <dbReference type="Proteomes" id="UP000006038"/>
    </source>
</evidence>
<organism evidence="2">
    <name type="scientific">Oryza brachyantha</name>
    <name type="common">malo sina</name>
    <dbReference type="NCBI Taxonomy" id="4533"/>
    <lineage>
        <taxon>Eukaryota</taxon>
        <taxon>Viridiplantae</taxon>
        <taxon>Streptophyta</taxon>
        <taxon>Embryophyta</taxon>
        <taxon>Tracheophyta</taxon>
        <taxon>Spermatophyta</taxon>
        <taxon>Magnoliopsida</taxon>
        <taxon>Liliopsida</taxon>
        <taxon>Poales</taxon>
        <taxon>Poaceae</taxon>
        <taxon>BOP clade</taxon>
        <taxon>Oryzoideae</taxon>
        <taxon>Oryzeae</taxon>
        <taxon>Oryzinae</taxon>
        <taxon>Oryza</taxon>
    </lineage>
</organism>
<keyword evidence="3" id="KW-1185">Reference proteome</keyword>